<evidence type="ECO:0000313" key="7">
    <source>
        <dbReference type="Proteomes" id="UP000193642"/>
    </source>
</evidence>
<dbReference type="InterPro" id="IPR028082">
    <property type="entry name" value="Peripla_BP_I"/>
</dbReference>
<dbReference type="Proteomes" id="UP000193642">
    <property type="component" value="Unassembled WGS sequence"/>
</dbReference>
<keyword evidence="4" id="KW-0472">Membrane</keyword>
<dbReference type="OrthoDB" id="2148698at2759"/>
<keyword evidence="7" id="KW-1185">Reference proteome</keyword>
<dbReference type="InterPro" id="IPR001828">
    <property type="entry name" value="ANF_lig-bd_rcpt"/>
</dbReference>
<evidence type="ECO:0000313" key="6">
    <source>
        <dbReference type="EMBL" id="ORY49387.1"/>
    </source>
</evidence>
<dbReference type="AlphaFoldDB" id="A0A1Y2CR02"/>
<name>A0A1Y2CR02_9FUNG</name>
<evidence type="ECO:0000256" key="3">
    <source>
        <dbReference type="ARBA" id="ARBA00022989"/>
    </source>
</evidence>
<evidence type="ECO:0000256" key="4">
    <source>
        <dbReference type="ARBA" id="ARBA00023136"/>
    </source>
</evidence>
<evidence type="ECO:0000256" key="1">
    <source>
        <dbReference type="ARBA" id="ARBA00004370"/>
    </source>
</evidence>
<organism evidence="6 7">
    <name type="scientific">Rhizoclosmatium globosum</name>
    <dbReference type="NCBI Taxonomy" id="329046"/>
    <lineage>
        <taxon>Eukaryota</taxon>
        <taxon>Fungi</taxon>
        <taxon>Fungi incertae sedis</taxon>
        <taxon>Chytridiomycota</taxon>
        <taxon>Chytridiomycota incertae sedis</taxon>
        <taxon>Chytridiomycetes</taxon>
        <taxon>Chytridiales</taxon>
        <taxon>Chytriomycetaceae</taxon>
        <taxon>Rhizoclosmatium</taxon>
    </lineage>
</organism>
<gene>
    <name evidence="6" type="ORF">BCR33DRAFT_847381</name>
</gene>
<sequence length="322" mass="35615">MDSAAEWVVDLVNNQSDILPNTTVNILRVQGWDGTSGVGGAAKVAVELGEKLKDVVVAFGETNSASTKLTSAILSHYKIPSVGNRWGADLVLLLNRWNVWRAAIVYDANDEESVGACLDIKENLFRNDIVVLSQILYNGSDETTDFEEIAVELKAMDARYIILCAQSYSRSYNFVVAANQTGLISKDHVWVVTNPPYPIDYKGSGNDSRLSLLLGMITFTITGEVATDPNFVSIQNGWAALYHQNPSKYQVNLLNWANQGAYDCVGLLLYGLHRFLETHPTVTPLMLSNREYNHLLNYTAFMKTGFNGTAVLPMIYNTFSIV</sequence>
<proteinExistence type="predicted"/>
<dbReference type="GO" id="GO:0016020">
    <property type="term" value="C:membrane"/>
    <property type="evidence" value="ECO:0007669"/>
    <property type="project" value="UniProtKB-SubCell"/>
</dbReference>
<evidence type="ECO:0000259" key="5">
    <source>
        <dbReference type="Pfam" id="PF01094"/>
    </source>
</evidence>
<feature type="domain" description="Receptor ligand binding region" evidence="5">
    <location>
        <begin position="93"/>
        <end position="285"/>
    </location>
</feature>
<comment type="subcellular location">
    <subcellularLocation>
        <location evidence="1">Membrane</location>
    </subcellularLocation>
</comment>
<keyword evidence="3" id="KW-1133">Transmembrane helix</keyword>
<dbReference type="Gene3D" id="3.40.50.2300">
    <property type="match status" value="1"/>
</dbReference>
<protein>
    <submittedName>
        <fullName evidence="6">Periplasmic binding protein-like I</fullName>
    </submittedName>
</protein>
<dbReference type="EMBL" id="MCGO01000009">
    <property type="protein sequence ID" value="ORY49387.1"/>
    <property type="molecule type" value="Genomic_DNA"/>
</dbReference>
<reference evidence="6 7" key="1">
    <citation type="submission" date="2016-07" db="EMBL/GenBank/DDBJ databases">
        <title>Pervasive Adenine N6-methylation of Active Genes in Fungi.</title>
        <authorList>
            <consortium name="DOE Joint Genome Institute"/>
            <person name="Mondo S.J."/>
            <person name="Dannebaum R.O."/>
            <person name="Kuo R.C."/>
            <person name="Labutti K."/>
            <person name="Haridas S."/>
            <person name="Kuo A."/>
            <person name="Salamov A."/>
            <person name="Ahrendt S.R."/>
            <person name="Lipzen A."/>
            <person name="Sullivan W."/>
            <person name="Andreopoulos W.B."/>
            <person name="Clum A."/>
            <person name="Lindquist E."/>
            <person name="Daum C."/>
            <person name="Ramamoorthy G.K."/>
            <person name="Gryganskyi A."/>
            <person name="Culley D."/>
            <person name="Magnuson J.K."/>
            <person name="James T.Y."/>
            <person name="O'Malley M.A."/>
            <person name="Stajich J.E."/>
            <person name="Spatafora J.W."/>
            <person name="Visel A."/>
            <person name="Grigoriev I.V."/>
        </authorList>
    </citation>
    <scope>NUCLEOTIDE SEQUENCE [LARGE SCALE GENOMIC DNA]</scope>
    <source>
        <strain evidence="6 7">JEL800</strain>
    </source>
</reference>
<comment type="caution">
    <text evidence="6">The sequence shown here is derived from an EMBL/GenBank/DDBJ whole genome shotgun (WGS) entry which is preliminary data.</text>
</comment>
<accession>A0A1Y2CR02</accession>
<dbReference type="Pfam" id="PF01094">
    <property type="entry name" value="ANF_receptor"/>
    <property type="match status" value="1"/>
</dbReference>
<evidence type="ECO:0000256" key="2">
    <source>
        <dbReference type="ARBA" id="ARBA00022692"/>
    </source>
</evidence>
<keyword evidence="2" id="KW-0812">Transmembrane</keyword>
<dbReference type="SUPFAM" id="SSF53822">
    <property type="entry name" value="Periplasmic binding protein-like I"/>
    <property type="match status" value="1"/>
</dbReference>